<protein>
    <submittedName>
        <fullName evidence="5">U3 snoRNP protein</fullName>
    </submittedName>
</protein>
<dbReference type="Pfam" id="PF20416">
    <property type="entry name" value="UTP20"/>
    <property type="match status" value="1"/>
</dbReference>
<dbReference type="Pfam" id="PF07539">
    <property type="entry name" value="UTP20_N"/>
    <property type="match status" value="1"/>
</dbReference>
<dbReference type="Gene3D" id="1.25.10.10">
    <property type="entry name" value="Leucine-rich Repeat Variant"/>
    <property type="match status" value="3"/>
</dbReference>
<reference evidence="5" key="1">
    <citation type="submission" date="2022-10" db="EMBL/GenBank/DDBJ databases">
        <title>Culturing micro-colonial fungi from biological soil crusts in the Mojave desert and describing Neophaeococcomyces mojavensis, and introducing the new genera and species Taxawa tesnikishii.</title>
        <authorList>
            <person name="Kurbessoian T."/>
            <person name="Stajich J.E."/>
        </authorList>
    </citation>
    <scope>NUCLEOTIDE SEQUENCE</scope>
    <source>
        <strain evidence="5">TK_41</strain>
    </source>
</reference>
<evidence type="ECO:0000259" key="2">
    <source>
        <dbReference type="Pfam" id="PF07539"/>
    </source>
</evidence>
<feature type="compositionally biased region" description="Basic and acidic residues" evidence="1">
    <location>
        <begin position="2546"/>
        <end position="2563"/>
    </location>
</feature>
<gene>
    <name evidence="5" type="primary">UTP20</name>
    <name evidence="5" type="ORF">H2200_010098</name>
</gene>
<feature type="compositionally biased region" description="Basic and acidic residues" evidence="1">
    <location>
        <begin position="2572"/>
        <end position="2582"/>
    </location>
</feature>
<proteinExistence type="predicted"/>
<dbReference type="Proteomes" id="UP001172673">
    <property type="component" value="Unassembled WGS sequence"/>
</dbReference>
<dbReference type="EMBL" id="JAPDRK010000016">
    <property type="protein sequence ID" value="KAJ9605441.1"/>
    <property type="molecule type" value="Genomic_DNA"/>
</dbReference>
<sequence>MAPISPGFQLAPSRKAKKQTTSTNLHRYESFTKRIAKLKIDPVHTVEKKTLADDEKDLLQSFFRTALDEWAELNLSHTFTSFHAKVNPLCENLPQLLHHADTIFNLLAEHIEKNDEIALEALLSLLAHLAHDLGQNFEQYFSGTVKLVAQVAASQEKADVIEWCFTCLAWMFKYLARLLVQDLRPLLDIMIPYLSSKKDYIVRFSAESLAFLLRKAAVLYQKKRGPLTLAIKHLMEILPKDEVSPPYSPYQLGVMSLCVDTARGLDGQLHSCSASLVRCLLDTSLSMGGFPVIHSVVEGVLIGLIHETNSSSFHPVFEVALEVVGRCAASKQEDHVPFAVRVVSILITTRRGSRVSDWAIVIDTFQTLSQKVSQLGGGLPQLYPPLATITAQIFQNAPMDQLLPFSQRLLDFAAEHFSVRDFFAFSSLSAELGRERFTDLVLPTVQQYIVKHWSNDEVSLYYTLERLRRGDIAVGAAARPGSLVLPSDYETFALRKLTAAAKAEDASSIQELAGRVHSIKNIRLPQSSDSTRTAIDAYHSLLRSALDNPAGDVSLRQRTILGWGLDSYLDIVGDPDQSLHDLAQLALRAPSMSLRQLSFLQALVRLLTKFSLAKSLKNRASDKIRHLLVQNFLATASGLKRASIELLSLLEPPDSNVKPWLTETTELILDLLGTSYTPSEVRKIAMLLRRLPQLHRNAPADSTYQDLLPFLCLGLLSSYHDKARKEVCTTLAQLVEVTSTEESVLNVTLRWLQTPVDSAALQQDKGGDQAQMHLSSFECSHLAQVESLSASVLDDFQNSADRFVTMVEDAHRVEDVEAPRAGRSLALQVLAAIPASAERRSRLLVPVFLNTPFNRGQLPANSDSNASVSSHTATPDVDDQAWSLTDRKALLTLFSKFINPRVLYKFQDVHTKLIDLLSNGNDDIRKLALQAVLSWKDQVLIQYEPKLLQLAEGKLSASDISTLLSSDAEADSIRSTDRDIVLPIALRLVYGTIVGRAGTPGSQEARRKSLLRTLFRLTNHEVSTFLDIALGKLRDVKVHGASHTLASLDEILVPEDQQYGFLRLLLSMLETLQSHFAPYGREVVDAVVSCIVKVSRQGQHGVKATPSAALSRYIRRTGFQCLVLLFEHCHDIEWPRYLPVLFVEAISPRLDVFASETTQGISGLLRLFAVWTQSPDLVSYLGDYDSRVADVLWDALAAQPTPSSVKVFILNEIVLRWTEIAEDSPISPNKAHALLETVSDGLLKALIVLLERTPPKDILTAVTAVLPKLARFAKSSDSRVSAVKLLTSLLCDSRLKVAPVVKGQLLRSIQSFLSESEALDQDLLEQLVRSTSPLFNYFKDESNRQILCDVLGLLSNGSESLGNAARICKDLNAVSSQRLEEVDYDKRLQAFQAIENLDIAKSGYSCLPILYNLLYFVRTGEDFTIRSNALGCLKQIIIRGCGAEGPEVSNLVVASVLPVVKKCMQHESELVRADFVSLLGLLVQYAGHYEDLANMVPLLVGNDEEASFFLNILHIQQHRRLRAIRRLESEIEKGRISTKHIVEIFIPLLEMFVNDTNTDESAQGTKGQAIAAMGTLLRWLDWKHFKALLRKYRSAIDLVNGELKAAIRLLGHATDALLSAARSRADPEIRDEAEPRPRLAEALPERSIIQQELKSQFISKLAELIHYKDEAEISLRIPIAVITLKLVTLLPPDEVPTVASPVILDVANILRSRTQESRDTARKALCEIVLLLGPNSLQFVVKELRTALTRGYQLHVVSYTVHAILVALAPHTQHGDLDYCVGDLVPVVMDDIFGTVGQEKDNQDYVSIMKEVKSSKSFDSMELLARSISIASVSKLVSPLQTLLTGSLTTKQVRKIDELLRRTGMGLAQNPSAGERDILTFAYQMIQGLYQQKATNGVRTLTNDERNRHRYLIQLSSANKRTESQTSALLYKLAKFALDLVRSTLQRHADVLTSENVQGFLSVIGDALIEGQEDVKVSALRLLSAIMKLPMQELEDNAALYITEAVKIVKASTNTNEEAAQAALKLIAAVLRDKKNVKVRDSDVALILHRISPDIEEPDRQGVTFNFIRAVMARKIQIPEVYELADRIGVMMVTNQTKGARDVARGVFAHFLLDYPQSSSRWSKQQKFLVKNLEYEHPEGRQSVMETINTLVTKMRGDTVQELISTFFIPMLLQIINDDNEGCRQVAGALLGRFFTLADRTRLNEMFQPLNAWAEQDENSTLRKVSLQAYGILLDAGVNLTREELGQIVNNVSAVLTLPDIDEEDGWELQFQAFLLLQKLTESHPGLVLDRKQDQLWSSVWSSLSHHKAWIQSTSANLCIQFFSHCVSADHSKLPLTCNFGLSMNSEAFLVVLRAGVRGLRRTEGNENLSSQTVQILGFLCQCLDQNGLPMEVRQTSNGDEQVEIQSEDESDVEDEVRTKTRTISGVQYLLDQLTRILRSEANRLTTMAFLPKISALRLLSNILPGLSTTNLPLSQVYEVLLPLQHITDPNVIAPRSADPTFPATYQTLVESSHEVMEKLQKRLGDAEYVKALTEVSKIMRHRRDERRSKRQIERVAEPEKAARDKKRKHDRARERKKEIGKTHQRRRREVG</sequence>
<evidence type="ECO:0000259" key="4">
    <source>
        <dbReference type="Pfam" id="PF23099"/>
    </source>
</evidence>
<feature type="domain" description="U3 small nucleolar RNA-associated protein 20 N-terminal" evidence="2">
    <location>
        <begin position="882"/>
        <end position="1468"/>
    </location>
</feature>
<dbReference type="Pfam" id="PF23099">
    <property type="entry name" value="UTP20_C"/>
    <property type="match status" value="1"/>
</dbReference>
<feature type="domain" description="U3 small nucleolar RNA-associated protein 20" evidence="3">
    <location>
        <begin position="1669"/>
        <end position="1886"/>
    </location>
</feature>
<dbReference type="InterPro" id="IPR016024">
    <property type="entry name" value="ARM-type_fold"/>
</dbReference>
<dbReference type="PANTHER" id="PTHR17695">
    <property type="entry name" value="SMALL SUBUNIT PROCESSOME COMPONENT 20 HOMOLOG"/>
    <property type="match status" value="1"/>
</dbReference>
<dbReference type="GO" id="GO:0032040">
    <property type="term" value="C:small-subunit processome"/>
    <property type="evidence" value="ECO:0007669"/>
    <property type="project" value="TreeGrafter"/>
</dbReference>
<name>A0AA38X260_9EURO</name>
<feature type="compositionally biased region" description="Basic residues" evidence="1">
    <location>
        <begin position="2583"/>
        <end position="2592"/>
    </location>
</feature>
<dbReference type="SUPFAM" id="SSF48371">
    <property type="entry name" value="ARM repeat"/>
    <property type="match status" value="2"/>
</dbReference>
<feature type="domain" description="U3 small nucleolar RNA-associated protein 20 C-terminal" evidence="4">
    <location>
        <begin position="2507"/>
        <end position="2578"/>
    </location>
</feature>
<accession>A0AA38X260</accession>
<dbReference type="PANTHER" id="PTHR17695:SF11">
    <property type="entry name" value="SMALL SUBUNIT PROCESSOME COMPONENT 20 HOMOLOG"/>
    <property type="match status" value="1"/>
</dbReference>
<organism evidence="5 6">
    <name type="scientific">Cladophialophora chaetospira</name>
    <dbReference type="NCBI Taxonomy" id="386627"/>
    <lineage>
        <taxon>Eukaryota</taxon>
        <taxon>Fungi</taxon>
        <taxon>Dikarya</taxon>
        <taxon>Ascomycota</taxon>
        <taxon>Pezizomycotina</taxon>
        <taxon>Eurotiomycetes</taxon>
        <taxon>Chaetothyriomycetidae</taxon>
        <taxon>Chaetothyriales</taxon>
        <taxon>Herpotrichiellaceae</taxon>
        <taxon>Cladophialophora</taxon>
    </lineage>
</organism>
<keyword evidence="6" id="KW-1185">Reference proteome</keyword>
<feature type="region of interest" description="Disordered" evidence="1">
    <location>
        <begin position="2541"/>
        <end position="2592"/>
    </location>
</feature>
<dbReference type="InterPro" id="IPR057525">
    <property type="entry name" value="UTP20_C"/>
</dbReference>
<dbReference type="InterPro" id="IPR046523">
    <property type="entry name" value="UTP20_dom"/>
</dbReference>
<dbReference type="GO" id="GO:0030686">
    <property type="term" value="C:90S preribosome"/>
    <property type="evidence" value="ECO:0007669"/>
    <property type="project" value="TreeGrafter"/>
</dbReference>
<dbReference type="InterPro" id="IPR052575">
    <property type="entry name" value="SSU_processome_comp_20"/>
</dbReference>
<evidence type="ECO:0000259" key="3">
    <source>
        <dbReference type="Pfam" id="PF20416"/>
    </source>
</evidence>
<dbReference type="InterPro" id="IPR011989">
    <property type="entry name" value="ARM-like"/>
</dbReference>
<comment type="caution">
    <text evidence="5">The sequence shown here is derived from an EMBL/GenBank/DDBJ whole genome shotgun (WGS) entry which is preliminary data.</text>
</comment>
<evidence type="ECO:0000313" key="6">
    <source>
        <dbReference type="Proteomes" id="UP001172673"/>
    </source>
</evidence>
<dbReference type="InterPro" id="IPR011430">
    <property type="entry name" value="UTP20_N"/>
</dbReference>
<evidence type="ECO:0000313" key="5">
    <source>
        <dbReference type="EMBL" id="KAJ9605441.1"/>
    </source>
</evidence>
<evidence type="ECO:0000256" key="1">
    <source>
        <dbReference type="SAM" id="MobiDB-lite"/>
    </source>
</evidence>